<gene>
    <name evidence="1" type="ORF">CLO192961_LOCUS198005</name>
</gene>
<dbReference type="EMBL" id="CABFNS010000758">
    <property type="protein sequence ID" value="VUC26878.1"/>
    <property type="molecule type" value="Genomic_DNA"/>
</dbReference>
<keyword evidence="2" id="KW-1185">Reference proteome</keyword>
<evidence type="ECO:0000313" key="1">
    <source>
        <dbReference type="EMBL" id="VUC26878.1"/>
    </source>
</evidence>
<evidence type="ECO:0008006" key="3">
    <source>
        <dbReference type="Google" id="ProtNLM"/>
    </source>
</evidence>
<protein>
    <recommendedName>
        <fullName evidence="3">F-box domain-containing protein</fullName>
    </recommendedName>
</protein>
<comment type="caution">
    <text evidence="1">The sequence shown here is derived from an EMBL/GenBank/DDBJ whole genome shotgun (WGS) entry which is preliminary data.</text>
</comment>
<sequence length="465" mass="53421">MHLPAEIVSKILQELINVPEKECHPFDIDDFSWRRVLWDDVICTDHFPHHRIEIDQSVLGLRLISREWNQWVTALFQKHFTWMVDFGSADSLGKALICLPEPNEGRVHITGILPTREVVKRLAIRPGKEDNEISVNGQSQKWNIKDLLLELFRRLGHVESFSLHFPKGNSYDPDVANSYVEAVAHCFHQTNSSGRITSLQLKVPSTYHAAQAFKAVLPDRPLQLQNLLVEILDSSGKSGSRDYLMESYKDDDDVDGTSEETEIDEEALDYNASFNRSHLQRRYPNRRHQKELWDCISPCINLETLSIQGTHYLDLDQLAWPKSSAWAGLRVLSLGRLYSGVTKIEKLIRLFGRPARLEKLIIDDVKMPLNGGVWGAVLYLLQEECSKLEFFFVYNLGYFVDCGMGCGLSSPEDGTVIDSDDDRDLEPLKELVHTFADRYGSSDTWPYWMRQIGEDMDILEDYQEM</sequence>
<proteinExistence type="predicted"/>
<evidence type="ECO:0000313" key="2">
    <source>
        <dbReference type="Proteomes" id="UP000766486"/>
    </source>
</evidence>
<name>A0ABY6U7Z2_BIOOC</name>
<organism evidence="1 2">
    <name type="scientific">Bionectria ochroleuca</name>
    <name type="common">Gliocladium roseum</name>
    <dbReference type="NCBI Taxonomy" id="29856"/>
    <lineage>
        <taxon>Eukaryota</taxon>
        <taxon>Fungi</taxon>
        <taxon>Dikarya</taxon>
        <taxon>Ascomycota</taxon>
        <taxon>Pezizomycotina</taxon>
        <taxon>Sordariomycetes</taxon>
        <taxon>Hypocreomycetidae</taxon>
        <taxon>Hypocreales</taxon>
        <taxon>Bionectriaceae</taxon>
        <taxon>Clonostachys</taxon>
    </lineage>
</organism>
<reference evidence="1 2" key="1">
    <citation type="submission" date="2019-06" db="EMBL/GenBank/DDBJ databases">
        <authorList>
            <person name="Broberg M."/>
        </authorList>
    </citation>
    <scope>NUCLEOTIDE SEQUENCE [LARGE SCALE GENOMIC DNA]</scope>
</reference>
<dbReference type="Proteomes" id="UP000766486">
    <property type="component" value="Unassembled WGS sequence"/>
</dbReference>
<accession>A0ABY6U7Z2</accession>